<protein>
    <recommendedName>
        <fullName evidence="2">inorganic diphosphatase</fullName>
        <ecNumber evidence="2">3.6.1.1</ecNumber>
    </recommendedName>
</protein>
<keyword evidence="5" id="KW-0460">Magnesium</keyword>
<organism evidence="6 7">
    <name type="scientific">Psychroflexus halocasei</name>
    <dbReference type="NCBI Taxonomy" id="908615"/>
    <lineage>
        <taxon>Bacteria</taxon>
        <taxon>Pseudomonadati</taxon>
        <taxon>Bacteroidota</taxon>
        <taxon>Flavobacteriia</taxon>
        <taxon>Flavobacteriales</taxon>
        <taxon>Flavobacteriaceae</taxon>
        <taxon>Psychroflexus</taxon>
    </lineage>
</organism>
<sequence>MRINQMILVSVFALISFSCQKKISLKEIKAQTSEGIFQMLVEIPSGTNAKIEYNKELKDFKIDQKNGKDRYINYLSYPGNYGFIPHSVQSKKEGGDGDALDVLLISKKLKTGTIVQFKPLGYLKLRDEGELDIKIIGVPIDEKLKIISAENFKDFSTDYRSARRIIQLWFENYSDDDVDILGWYDENATIDLINDSINEEETK</sequence>
<dbReference type="SUPFAM" id="SSF50324">
    <property type="entry name" value="Inorganic pyrophosphatase"/>
    <property type="match status" value="1"/>
</dbReference>
<dbReference type="InterPro" id="IPR008162">
    <property type="entry name" value="Pyrophosphatase"/>
</dbReference>
<dbReference type="GO" id="GO:0004427">
    <property type="term" value="F:inorganic diphosphate phosphatase activity"/>
    <property type="evidence" value="ECO:0007669"/>
    <property type="project" value="UniProtKB-EC"/>
</dbReference>
<dbReference type="AlphaFoldDB" id="A0A1H4ARP0"/>
<evidence type="ECO:0000256" key="5">
    <source>
        <dbReference type="ARBA" id="ARBA00022842"/>
    </source>
</evidence>
<dbReference type="GO" id="GO:0005737">
    <property type="term" value="C:cytoplasm"/>
    <property type="evidence" value="ECO:0007669"/>
    <property type="project" value="InterPro"/>
</dbReference>
<evidence type="ECO:0000313" key="6">
    <source>
        <dbReference type="EMBL" id="SEA38437.1"/>
    </source>
</evidence>
<dbReference type="GO" id="GO:0000287">
    <property type="term" value="F:magnesium ion binding"/>
    <property type="evidence" value="ECO:0007669"/>
    <property type="project" value="InterPro"/>
</dbReference>
<accession>A0A1H4ARP0</accession>
<proteinExistence type="predicted"/>
<dbReference type="PROSITE" id="PS51257">
    <property type="entry name" value="PROKAR_LIPOPROTEIN"/>
    <property type="match status" value="1"/>
</dbReference>
<keyword evidence="7" id="KW-1185">Reference proteome</keyword>
<reference evidence="6 7" key="1">
    <citation type="submission" date="2016-10" db="EMBL/GenBank/DDBJ databases">
        <authorList>
            <person name="de Groot N.N."/>
        </authorList>
    </citation>
    <scope>NUCLEOTIDE SEQUENCE [LARGE SCALE GENOMIC DNA]</scope>
    <source>
        <strain evidence="6 7">DSM 23581</strain>
    </source>
</reference>
<dbReference type="RefSeq" id="WP_093243933.1">
    <property type="nucleotide sequence ID" value="NZ_FNQF01000005.1"/>
</dbReference>
<dbReference type="Proteomes" id="UP000198820">
    <property type="component" value="Unassembled WGS sequence"/>
</dbReference>
<dbReference type="STRING" id="908615.SAMN05421540_105121"/>
<evidence type="ECO:0000256" key="1">
    <source>
        <dbReference type="ARBA" id="ARBA00001946"/>
    </source>
</evidence>
<evidence type="ECO:0000256" key="2">
    <source>
        <dbReference type="ARBA" id="ARBA00012146"/>
    </source>
</evidence>
<comment type="cofactor">
    <cofactor evidence="1">
        <name>Mg(2+)</name>
        <dbReference type="ChEBI" id="CHEBI:18420"/>
    </cofactor>
</comment>
<dbReference type="PANTHER" id="PTHR10286">
    <property type="entry name" value="INORGANIC PYROPHOSPHATASE"/>
    <property type="match status" value="1"/>
</dbReference>
<keyword evidence="4" id="KW-0378">Hydrolase</keyword>
<evidence type="ECO:0000313" key="7">
    <source>
        <dbReference type="Proteomes" id="UP000198820"/>
    </source>
</evidence>
<name>A0A1H4ARP0_9FLAO</name>
<evidence type="ECO:0000256" key="4">
    <source>
        <dbReference type="ARBA" id="ARBA00022801"/>
    </source>
</evidence>
<evidence type="ECO:0000256" key="3">
    <source>
        <dbReference type="ARBA" id="ARBA00022723"/>
    </source>
</evidence>
<dbReference type="EMBL" id="FNQF01000005">
    <property type="protein sequence ID" value="SEA38437.1"/>
    <property type="molecule type" value="Genomic_DNA"/>
</dbReference>
<dbReference type="Pfam" id="PF00719">
    <property type="entry name" value="Pyrophosphatase"/>
    <property type="match status" value="1"/>
</dbReference>
<dbReference type="InterPro" id="IPR036649">
    <property type="entry name" value="Pyrophosphatase_sf"/>
</dbReference>
<dbReference type="GO" id="GO:0006796">
    <property type="term" value="P:phosphate-containing compound metabolic process"/>
    <property type="evidence" value="ECO:0007669"/>
    <property type="project" value="InterPro"/>
</dbReference>
<keyword evidence="3" id="KW-0479">Metal-binding</keyword>
<dbReference type="Gene3D" id="3.90.80.10">
    <property type="entry name" value="Inorganic pyrophosphatase"/>
    <property type="match status" value="1"/>
</dbReference>
<gene>
    <name evidence="6" type="ORF">SAMN05421540_105121</name>
</gene>
<dbReference type="EC" id="3.6.1.1" evidence="2"/>